<keyword evidence="2" id="KW-1185">Reference proteome</keyword>
<sequence>MALVGLPFASTFSFSRRAAAPVRDSSGAASYAPANVARFDYDQAGNPIGLLIEAGDRMGFEDRCTPIAGSWETSDGATIFHAWAGADGVVRYEARYTRSPRAAIAAALASVGHHRIIGAAPGYLFNLGGYVRYRGILWTLSPALSVGAGRALGDFAGRAIIA</sequence>
<organism evidence="1 2">
    <name type="scientific">Sphingomonas naphthae</name>
    <dbReference type="NCBI Taxonomy" id="1813468"/>
    <lineage>
        <taxon>Bacteria</taxon>
        <taxon>Pseudomonadati</taxon>
        <taxon>Pseudomonadota</taxon>
        <taxon>Alphaproteobacteria</taxon>
        <taxon>Sphingomonadales</taxon>
        <taxon>Sphingomonadaceae</taxon>
        <taxon>Sphingomonas</taxon>
    </lineage>
</organism>
<evidence type="ECO:0000313" key="1">
    <source>
        <dbReference type="EMBL" id="WCT72065.1"/>
    </source>
</evidence>
<reference evidence="1 2" key="1">
    <citation type="submission" date="2023-02" db="EMBL/GenBank/DDBJ databases">
        <title>Genome sequence of Sphingomonas naphthae.</title>
        <authorList>
            <person name="Kim S."/>
            <person name="Heo J."/>
            <person name="Kwon S.-W."/>
        </authorList>
    </citation>
    <scope>NUCLEOTIDE SEQUENCE [LARGE SCALE GENOMIC DNA]</scope>
    <source>
        <strain evidence="1 2">KACC 18716</strain>
    </source>
</reference>
<dbReference type="Proteomes" id="UP001220395">
    <property type="component" value="Chromosome"/>
</dbReference>
<evidence type="ECO:0008006" key="3">
    <source>
        <dbReference type="Google" id="ProtNLM"/>
    </source>
</evidence>
<gene>
    <name evidence="1" type="ORF">PQ455_10435</name>
</gene>
<protein>
    <recommendedName>
        <fullName evidence="3">RHS repeat protein</fullName>
    </recommendedName>
</protein>
<dbReference type="EMBL" id="CP117411">
    <property type="protein sequence ID" value="WCT72065.1"/>
    <property type="molecule type" value="Genomic_DNA"/>
</dbReference>
<evidence type="ECO:0000313" key="2">
    <source>
        <dbReference type="Proteomes" id="UP001220395"/>
    </source>
</evidence>
<dbReference type="RefSeq" id="WP_273686014.1">
    <property type="nucleotide sequence ID" value="NZ_CP117411.1"/>
</dbReference>
<proteinExistence type="predicted"/>
<name>A0ABY7TFY2_9SPHN</name>
<accession>A0ABY7TFY2</accession>